<dbReference type="Gene3D" id="1.10.10.10">
    <property type="entry name" value="Winged helix-like DNA-binding domain superfamily/Winged helix DNA-binding domain"/>
    <property type="match status" value="1"/>
</dbReference>
<proteinExistence type="predicted"/>
<evidence type="ECO:0000259" key="1">
    <source>
        <dbReference type="Pfam" id="PF24035"/>
    </source>
</evidence>
<organism evidence="2 3">
    <name type="scientific">Halopelagius fulvigenes</name>
    <dbReference type="NCBI Taxonomy" id="1198324"/>
    <lineage>
        <taxon>Archaea</taxon>
        <taxon>Methanobacteriati</taxon>
        <taxon>Methanobacteriota</taxon>
        <taxon>Stenosarchaea group</taxon>
        <taxon>Halobacteria</taxon>
        <taxon>Halobacteriales</taxon>
        <taxon>Haloferacaceae</taxon>
    </lineage>
</organism>
<reference evidence="2 3" key="1">
    <citation type="journal article" date="2019" name="Int. J. Syst. Evol. Microbiol.">
        <title>The Global Catalogue of Microorganisms (GCM) 10K type strain sequencing project: providing services to taxonomists for standard genome sequencing and annotation.</title>
        <authorList>
            <consortium name="The Broad Institute Genomics Platform"/>
            <consortium name="The Broad Institute Genome Sequencing Center for Infectious Disease"/>
            <person name="Wu L."/>
            <person name="Ma J."/>
        </authorList>
    </citation>
    <scope>NUCLEOTIDE SEQUENCE [LARGE SCALE GENOMIC DNA]</scope>
    <source>
        <strain evidence="2 3">YIM 94188</strain>
    </source>
</reference>
<sequence length="254" mass="28247">MNRKRGTRSADSGNPTLRCIADGRRRAALRILLDAGERLAVRELASRLADAKSGAPDAAENAAETELVHAHLPMLTDAGLVEWDRDGRRVEAAAHPALEDPRFRRLLETETEGTDEALSALADERRRLALTALRDDGAAASRFALAGEVLRRETGDSDPDTDDIRRVELQLHHAHLPKLDDANFVAYDAETGRAEYADHPALEAVFTTIHEPEPNLVDRFDGFLGGMKASYRRSADEANDRLEWPHFWKHPEHV</sequence>
<dbReference type="EMBL" id="JBHSXH010000009">
    <property type="protein sequence ID" value="MFC6824106.1"/>
    <property type="molecule type" value="Genomic_DNA"/>
</dbReference>
<gene>
    <name evidence="2" type="ORF">ACFQEV_03730</name>
</gene>
<dbReference type="InterPro" id="IPR036388">
    <property type="entry name" value="WH-like_DNA-bd_sf"/>
</dbReference>
<dbReference type="InterPro" id="IPR055768">
    <property type="entry name" value="DUF7344"/>
</dbReference>
<protein>
    <recommendedName>
        <fullName evidence="1">DUF7344 domain-containing protein</fullName>
    </recommendedName>
</protein>
<name>A0ABD5TWB6_9EURY</name>
<feature type="domain" description="DUF7344" evidence="1">
    <location>
        <begin position="19"/>
        <end position="91"/>
    </location>
</feature>
<dbReference type="Proteomes" id="UP001596408">
    <property type="component" value="Unassembled WGS sequence"/>
</dbReference>
<dbReference type="RefSeq" id="WP_379692702.1">
    <property type="nucleotide sequence ID" value="NZ_JBHSXH010000009.1"/>
</dbReference>
<evidence type="ECO:0000313" key="2">
    <source>
        <dbReference type="EMBL" id="MFC6824106.1"/>
    </source>
</evidence>
<dbReference type="InterPro" id="IPR036390">
    <property type="entry name" value="WH_DNA-bd_sf"/>
</dbReference>
<evidence type="ECO:0000313" key="3">
    <source>
        <dbReference type="Proteomes" id="UP001596408"/>
    </source>
</evidence>
<comment type="caution">
    <text evidence="2">The sequence shown here is derived from an EMBL/GenBank/DDBJ whole genome shotgun (WGS) entry which is preliminary data.</text>
</comment>
<dbReference type="SUPFAM" id="SSF46785">
    <property type="entry name" value="Winged helix' DNA-binding domain"/>
    <property type="match status" value="1"/>
</dbReference>
<feature type="domain" description="DUF7344" evidence="1">
    <location>
        <begin position="119"/>
        <end position="193"/>
    </location>
</feature>
<dbReference type="AlphaFoldDB" id="A0ABD5TWB6"/>
<accession>A0ABD5TWB6</accession>
<dbReference type="Pfam" id="PF24035">
    <property type="entry name" value="DUF7344"/>
    <property type="match status" value="2"/>
</dbReference>
<keyword evidence="3" id="KW-1185">Reference proteome</keyword>